<dbReference type="RefSeq" id="WP_319973978.1">
    <property type="nucleotide sequence ID" value="NZ_JAXAVU010000004.1"/>
</dbReference>
<evidence type="ECO:0000313" key="1">
    <source>
        <dbReference type="EMBL" id="MDX8141657.1"/>
    </source>
</evidence>
<dbReference type="EMBL" id="JAXAVU010000004">
    <property type="protein sequence ID" value="MDX8141657.1"/>
    <property type="molecule type" value="Genomic_DNA"/>
</dbReference>
<dbReference type="Proteomes" id="UP001285352">
    <property type="component" value="Unassembled WGS sequence"/>
</dbReference>
<keyword evidence="2" id="KW-1185">Reference proteome</keyword>
<reference evidence="1 2" key="2">
    <citation type="submission" date="2023-11" db="EMBL/GenBank/DDBJ databases">
        <authorList>
            <person name="Lara A.C."/>
            <person name="Chronakova A."/>
        </authorList>
    </citation>
    <scope>NUCLEOTIDE SEQUENCE [LARGE SCALE GENOMIC DNA]</scope>
    <source>
        <strain evidence="1 2">BCCO 10_0061</strain>
    </source>
</reference>
<gene>
    <name evidence="1" type="ORF">SK854_06010</name>
</gene>
<accession>A0ABU4UQ86</accession>
<reference evidence="1 2" key="1">
    <citation type="submission" date="2023-11" db="EMBL/GenBank/DDBJ databases">
        <title>Lentzea sokolovensis, sp. nov., Lentzea kristufkii, sp. nov., and Lentzea miocenensis, sp. nov., rare actinobacteria from Sokolov Coal Basin, Miocene lacustrine sediment, Czech Republic.</title>
        <authorList>
            <person name="Lara A."/>
            <person name="Kotroba L."/>
            <person name="Nouioui I."/>
            <person name="Neumann-Schaal M."/>
            <person name="Mast Y."/>
            <person name="Chronakova A."/>
        </authorList>
    </citation>
    <scope>NUCLEOTIDE SEQUENCE [LARGE SCALE GENOMIC DNA]</scope>
    <source>
        <strain evidence="1 2">BCCO 10_0061</strain>
    </source>
</reference>
<organism evidence="1 2">
    <name type="scientific">Lentzea sokolovensis</name>
    <dbReference type="NCBI Taxonomy" id="3095429"/>
    <lineage>
        <taxon>Bacteria</taxon>
        <taxon>Bacillati</taxon>
        <taxon>Actinomycetota</taxon>
        <taxon>Actinomycetes</taxon>
        <taxon>Pseudonocardiales</taxon>
        <taxon>Pseudonocardiaceae</taxon>
        <taxon>Lentzea</taxon>
    </lineage>
</organism>
<sequence length="118" mass="12839">MTPSTRHVRPAAENPSWGYRRIHGELAFLGVAIAASTVWEILKTADIDPAPRRTTVTWVDFMRSQAEAILAMESSTSTTASLNQHGCGFRHPQRRSIVTLSDLGKAVSRAPIGGRAVL</sequence>
<evidence type="ECO:0000313" key="2">
    <source>
        <dbReference type="Proteomes" id="UP001285352"/>
    </source>
</evidence>
<name>A0ABU4UQ86_9PSEU</name>
<comment type="caution">
    <text evidence="1">The sequence shown here is derived from an EMBL/GenBank/DDBJ whole genome shotgun (WGS) entry which is preliminary data.</text>
</comment>
<proteinExistence type="predicted"/>
<protein>
    <submittedName>
        <fullName evidence="1">Uncharacterized protein</fullName>
    </submittedName>
</protein>